<dbReference type="EC" id="5.1.3.2" evidence="2"/>
<dbReference type="GO" id="GO:0003978">
    <property type="term" value="F:UDP-glucose 4-epimerase activity"/>
    <property type="evidence" value="ECO:0007669"/>
    <property type="project" value="UniProtKB-EC"/>
</dbReference>
<feature type="domain" description="NAD-dependent epimerase/dehydratase" evidence="1">
    <location>
        <begin position="3"/>
        <end position="221"/>
    </location>
</feature>
<dbReference type="STRING" id="1307761.L21SP2_3136"/>
<organism evidence="2 3">
    <name type="scientific">Salinispira pacifica</name>
    <dbReference type="NCBI Taxonomy" id="1307761"/>
    <lineage>
        <taxon>Bacteria</taxon>
        <taxon>Pseudomonadati</taxon>
        <taxon>Spirochaetota</taxon>
        <taxon>Spirochaetia</taxon>
        <taxon>Spirochaetales</taxon>
        <taxon>Spirochaetaceae</taxon>
        <taxon>Salinispira</taxon>
    </lineage>
</organism>
<proteinExistence type="predicted"/>
<keyword evidence="3" id="KW-1185">Reference proteome</keyword>
<dbReference type="PATRIC" id="fig|1307761.3.peg.3125"/>
<dbReference type="InterPro" id="IPR036291">
    <property type="entry name" value="NAD(P)-bd_dom_sf"/>
</dbReference>
<dbReference type="AlphaFoldDB" id="V5WL68"/>
<name>V5WL68_9SPIO</name>
<dbReference type="OrthoDB" id="9771073at2"/>
<keyword evidence="2" id="KW-0413">Isomerase</keyword>
<accession>V5WL68</accession>
<gene>
    <name evidence="2" type="ORF">L21SP2_3136</name>
</gene>
<dbReference type="RefSeq" id="WP_024269374.1">
    <property type="nucleotide sequence ID" value="NC_023035.1"/>
</dbReference>
<dbReference type="PANTHER" id="PTHR43245:SF13">
    <property type="entry name" value="UDP-D-APIOSE_UDP-D-XYLOSE SYNTHASE 2"/>
    <property type="match status" value="1"/>
</dbReference>
<dbReference type="KEGG" id="slr:L21SP2_3136"/>
<dbReference type="Gene3D" id="3.40.50.720">
    <property type="entry name" value="NAD(P)-binding Rossmann-like Domain"/>
    <property type="match status" value="1"/>
</dbReference>
<dbReference type="eggNOG" id="COG0451">
    <property type="taxonomic scope" value="Bacteria"/>
</dbReference>
<dbReference type="Proteomes" id="UP000018680">
    <property type="component" value="Chromosome"/>
</dbReference>
<dbReference type="HOGENOM" id="CLU_007383_6_2_12"/>
<sequence length="333" mass="37544">MKICIVGGSGFIGSRLSSHLSKENSSFSIIDKQQSRFFPDRTYIADIRNVGELEEKIKLSAPDILINLAAEHKDNVNPVSLYDEVNVEGARNLTSIATSLNIQKIIFTSSVAVYGFAPADTDEDGKFNPFNDYGRTKMEAEEVFTDWQKKDPDNRSLTIIRPTVVFGERNRGNVYNLLKQITSGFFMMIGNGQNTKSMAYVENVVAFIQHATTFGPGIHTYNYVDKPDLSMNQLVSLVKEVEGKQDKVKMQIPYWIGYLGGLFFDFVSKVTKKEFPISAIRVKKFTATTQFASERKLTTGFKPPVSLKEGLERTIKYEFIDPQPEGQVLFYSE</sequence>
<dbReference type="InterPro" id="IPR050177">
    <property type="entry name" value="Lipid_A_modif_metabolic_enz"/>
</dbReference>
<evidence type="ECO:0000259" key="1">
    <source>
        <dbReference type="Pfam" id="PF01370"/>
    </source>
</evidence>
<protein>
    <submittedName>
        <fullName evidence="2">UDP-glucose 4-epimerase</fullName>
        <ecNumber evidence="2">5.1.3.2</ecNumber>
    </submittedName>
</protein>
<evidence type="ECO:0000313" key="2">
    <source>
        <dbReference type="EMBL" id="AHC16478.1"/>
    </source>
</evidence>
<dbReference type="PANTHER" id="PTHR43245">
    <property type="entry name" value="BIFUNCTIONAL POLYMYXIN RESISTANCE PROTEIN ARNA"/>
    <property type="match status" value="1"/>
</dbReference>
<dbReference type="InterPro" id="IPR001509">
    <property type="entry name" value="Epimerase_deHydtase"/>
</dbReference>
<reference evidence="2 3" key="1">
    <citation type="journal article" date="2015" name="Stand. Genomic Sci.">
        <title>Complete genome sequence and description of Salinispira pacifica gen. nov., sp. nov., a novel spirochaete isolated form a hypersaline microbial mat.</title>
        <authorList>
            <person name="Ben Hania W."/>
            <person name="Joseph M."/>
            <person name="Schumann P."/>
            <person name="Bunk B."/>
            <person name="Fiebig A."/>
            <person name="Sproer C."/>
            <person name="Klenk H.P."/>
            <person name="Fardeau M.L."/>
            <person name="Spring S."/>
        </authorList>
    </citation>
    <scope>NUCLEOTIDE SEQUENCE [LARGE SCALE GENOMIC DNA]</scope>
    <source>
        <strain evidence="2 3">L21-RPul-D2</strain>
    </source>
</reference>
<evidence type="ECO:0000313" key="3">
    <source>
        <dbReference type="Proteomes" id="UP000018680"/>
    </source>
</evidence>
<dbReference type="SUPFAM" id="SSF51735">
    <property type="entry name" value="NAD(P)-binding Rossmann-fold domains"/>
    <property type="match status" value="1"/>
</dbReference>
<dbReference type="Pfam" id="PF01370">
    <property type="entry name" value="Epimerase"/>
    <property type="match status" value="1"/>
</dbReference>
<dbReference type="EMBL" id="CP006939">
    <property type="protein sequence ID" value="AHC16478.1"/>
    <property type="molecule type" value="Genomic_DNA"/>
</dbReference>